<sequence length="357" mass="39602">MRMAEAAVSSEGSAAAPEASSEQLVTPMSERPTCIICLGMAGSGKTTFVQRLTAHLHALKKPPYVVNLDPAVSSVPYPVNIDIRDTVNYKEVMKQYGLGPNGGIVTSLNLFSTRFDQVLTFIEKKGSQCQYVLFDTPGQIEASSFPTVIVYVMDVVRSVNPVSFMSNMLYACSILYKAKLPFVVALNKIDVVDAAYVVEWMNDFEAFQEALEQETSYASNLTRSMSLVLDEFYKNLRSVGVSGLVGLGVAEIFAAIDEARTEYMQDYYPELQRLKKKKEAELARLLRDRAEGEEVPLATSTERTRSSRGQGVELRLHGDEDSEDSDDEGGVGERMEGENESTSFQNFLKHQDKRDTT</sequence>
<keyword evidence="6 9" id="KW-0342">GTP-binding</keyword>
<feature type="compositionally biased region" description="Acidic residues" evidence="10">
    <location>
        <begin position="320"/>
        <end position="330"/>
    </location>
</feature>
<dbReference type="Proteomes" id="UP001174909">
    <property type="component" value="Unassembled WGS sequence"/>
</dbReference>
<evidence type="ECO:0000256" key="9">
    <source>
        <dbReference type="RuleBase" id="RU365059"/>
    </source>
</evidence>
<accession>A0AA35RPP9</accession>
<dbReference type="SUPFAM" id="SSF52540">
    <property type="entry name" value="P-loop containing nucleoside triphosphate hydrolases"/>
    <property type="match status" value="1"/>
</dbReference>
<dbReference type="FunFam" id="3.40.50.300:FF:000888">
    <property type="entry name" value="GPN-loop GTPase 1"/>
    <property type="match status" value="1"/>
</dbReference>
<name>A0AA35RPP9_GEOBA</name>
<feature type="compositionally biased region" description="Low complexity" evidence="10">
    <location>
        <begin position="1"/>
        <end position="22"/>
    </location>
</feature>
<evidence type="ECO:0000256" key="2">
    <source>
        <dbReference type="ARBA" id="ARBA00022490"/>
    </source>
</evidence>
<reference evidence="11" key="1">
    <citation type="submission" date="2023-03" db="EMBL/GenBank/DDBJ databases">
        <authorList>
            <person name="Steffen K."/>
            <person name="Cardenas P."/>
        </authorList>
    </citation>
    <scope>NUCLEOTIDE SEQUENCE</scope>
</reference>
<keyword evidence="7" id="KW-0539">Nucleus</keyword>
<keyword evidence="2 9" id="KW-0963">Cytoplasm</keyword>
<dbReference type="Gene3D" id="3.40.50.300">
    <property type="entry name" value="P-loop containing nucleotide triphosphate hydrolases"/>
    <property type="match status" value="1"/>
</dbReference>
<evidence type="ECO:0000256" key="3">
    <source>
        <dbReference type="ARBA" id="ARBA00022741"/>
    </source>
</evidence>
<comment type="caution">
    <text evidence="11">The sequence shown here is derived from an EMBL/GenBank/DDBJ whole genome shotgun (WGS) entry which is preliminary data.</text>
</comment>
<evidence type="ECO:0000256" key="8">
    <source>
        <dbReference type="ARBA" id="ARBA00055682"/>
    </source>
</evidence>
<evidence type="ECO:0000256" key="6">
    <source>
        <dbReference type="ARBA" id="ARBA00023134"/>
    </source>
</evidence>
<evidence type="ECO:0000256" key="4">
    <source>
        <dbReference type="ARBA" id="ARBA00022801"/>
    </source>
</evidence>
<evidence type="ECO:0000256" key="5">
    <source>
        <dbReference type="ARBA" id="ARBA00023054"/>
    </source>
</evidence>
<dbReference type="GO" id="GO:0005634">
    <property type="term" value="C:nucleus"/>
    <property type="evidence" value="ECO:0007669"/>
    <property type="project" value="UniProtKB-SubCell"/>
</dbReference>
<dbReference type="EC" id="3.6.5.-" evidence="9"/>
<comment type="similarity">
    <text evidence="1 9">Belongs to the GPN-loop GTPase family.</text>
</comment>
<dbReference type="InterPro" id="IPR004130">
    <property type="entry name" value="Gpn"/>
</dbReference>
<dbReference type="AlphaFoldDB" id="A0AA35RPP9"/>
<evidence type="ECO:0000313" key="11">
    <source>
        <dbReference type="EMBL" id="CAI8015007.1"/>
    </source>
</evidence>
<dbReference type="PANTHER" id="PTHR21231:SF8">
    <property type="entry name" value="GPN-LOOP GTPASE 1"/>
    <property type="match status" value="1"/>
</dbReference>
<comment type="subcellular location">
    <subcellularLocation>
        <location evidence="9">Cytoplasm</location>
    </subcellularLocation>
    <subcellularLocation>
        <location evidence="9">Nucleus</location>
    </subcellularLocation>
</comment>
<organism evidence="11 12">
    <name type="scientific">Geodia barretti</name>
    <name type="common">Barrett's horny sponge</name>
    <dbReference type="NCBI Taxonomy" id="519541"/>
    <lineage>
        <taxon>Eukaryota</taxon>
        <taxon>Metazoa</taxon>
        <taxon>Porifera</taxon>
        <taxon>Demospongiae</taxon>
        <taxon>Heteroscleromorpha</taxon>
        <taxon>Tetractinellida</taxon>
        <taxon>Astrophorina</taxon>
        <taxon>Geodiidae</taxon>
        <taxon>Geodia</taxon>
    </lineage>
</organism>
<keyword evidence="4 9" id="KW-0378">Hydrolase</keyword>
<dbReference type="GO" id="GO:0005737">
    <property type="term" value="C:cytoplasm"/>
    <property type="evidence" value="ECO:0007669"/>
    <property type="project" value="UniProtKB-SubCell"/>
</dbReference>
<keyword evidence="3 9" id="KW-0547">Nucleotide-binding</keyword>
<keyword evidence="5" id="KW-0175">Coiled coil</keyword>
<dbReference type="GO" id="GO:0005525">
    <property type="term" value="F:GTP binding"/>
    <property type="evidence" value="ECO:0007669"/>
    <property type="project" value="UniProtKB-KW"/>
</dbReference>
<gene>
    <name evidence="11" type="ORF">GBAR_LOCUS9353</name>
</gene>
<dbReference type="InterPro" id="IPR030230">
    <property type="entry name" value="Gpn1/Npa3/XAB1"/>
</dbReference>
<proteinExistence type="inferred from homology"/>
<feature type="region of interest" description="Disordered" evidence="10">
    <location>
        <begin position="292"/>
        <end position="357"/>
    </location>
</feature>
<evidence type="ECO:0000256" key="1">
    <source>
        <dbReference type="ARBA" id="ARBA00005290"/>
    </source>
</evidence>
<evidence type="ECO:0000256" key="7">
    <source>
        <dbReference type="ARBA" id="ARBA00023242"/>
    </source>
</evidence>
<feature type="region of interest" description="Disordered" evidence="10">
    <location>
        <begin position="1"/>
        <end position="25"/>
    </location>
</feature>
<comment type="subunit">
    <text evidence="9">Binds to RNA polymerase II.</text>
</comment>
<dbReference type="PANTHER" id="PTHR21231">
    <property type="entry name" value="XPA-BINDING PROTEIN 1-RELATED"/>
    <property type="match status" value="1"/>
</dbReference>
<dbReference type="EMBL" id="CASHTH010001413">
    <property type="protein sequence ID" value="CAI8015007.1"/>
    <property type="molecule type" value="Genomic_DNA"/>
</dbReference>
<evidence type="ECO:0000313" key="12">
    <source>
        <dbReference type="Proteomes" id="UP001174909"/>
    </source>
</evidence>
<dbReference type="InterPro" id="IPR027417">
    <property type="entry name" value="P-loop_NTPase"/>
</dbReference>
<protein>
    <recommendedName>
        <fullName evidence="9">GPN-loop GTPase</fullName>
        <ecNumber evidence="9">3.6.5.-</ecNumber>
    </recommendedName>
</protein>
<dbReference type="GO" id="GO:0003924">
    <property type="term" value="F:GTPase activity"/>
    <property type="evidence" value="ECO:0007669"/>
    <property type="project" value="InterPro"/>
</dbReference>
<comment type="function">
    <text evidence="8 9">Small GTPase required for proper nuclear import of RNA polymerase II (RNAPII). May act at an RNAP assembly step prior to nuclear import.</text>
</comment>
<dbReference type="Pfam" id="PF03029">
    <property type="entry name" value="ATP_bind_1"/>
    <property type="match status" value="1"/>
</dbReference>
<dbReference type="CDD" id="cd17870">
    <property type="entry name" value="GPN1"/>
    <property type="match status" value="1"/>
</dbReference>
<keyword evidence="12" id="KW-1185">Reference proteome</keyword>
<evidence type="ECO:0000256" key="10">
    <source>
        <dbReference type="SAM" id="MobiDB-lite"/>
    </source>
</evidence>